<accession>A0A7Y6NEV6</accession>
<organism evidence="4 5">
    <name type="scientific">Pantoea brenneri</name>
    <dbReference type="NCBI Taxonomy" id="472694"/>
    <lineage>
        <taxon>Bacteria</taxon>
        <taxon>Pseudomonadati</taxon>
        <taxon>Pseudomonadota</taxon>
        <taxon>Gammaproteobacteria</taxon>
        <taxon>Enterobacterales</taxon>
        <taxon>Erwiniaceae</taxon>
        <taxon>Pantoea</taxon>
    </lineage>
</organism>
<sequence>MLNQWALLFLVSGVCTALMITKDIFLYRQPGRLMNLIWPLTGLYLPFIGWLAWWYLGRIPRHQLKAALLISPKSSRYRGWQALFIATAISAAACILAEALTLPIITLLNYLKIPLLIWQQAAISLLLSFLLLLLFQFFSLPQHEKKSFWQRLSLAFKRSAFPLLICQAGIFFFMALALKFVLHQQINPSRTLFWFMLQLAMMTGFVFSWPANHFIIKRGINPVL</sequence>
<keyword evidence="6" id="KW-1185">Reference proteome</keyword>
<feature type="transmembrane region" description="Helical" evidence="1">
    <location>
        <begin position="192"/>
        <end position="211"/>
    </location>
</feature>
<keyword evidence="1" id="KW-1133">Transmembrane helix</keyword>
<feature type="transmembrane region" description="Helical" evidence="1">
    <location>
        <begin position="117"/>
        <end position="140"/>
    </location>
</feature>
<keyword evidence="1" id="KW-0812">Transmembrane</keyword>
<evidence type="ECO:0000259" key="2">
    <source>
        <dbReference type="Pfam" id="PF14342"/>
    </source>
</evidence>
<evidence type="ECO:0000313" key="4">
    <source>
        <dbReference type="EMBL" id="NUY97210.1"/>
    </source>
</evidence>
<dbReference type="Pfam" id="PF14342">
    <property type="entry name" value="DUF4396"/>
    <property type="match status" value="1"/>
</dbReference>
<dbReference type="EMBL" id="JBCGBG010000001">
    <property type="protein sequence ID" value="MEL7695539.1"/>
    <property type="molecule type" value="Genomic_DNA"/>
</dbReference>
<dbReference type="InterPro" id="IPR025509">
    <property type="entry name" value="DUF4396"/>
</dbReference>
<dbReference type="EMBL" id="JABWPM010000012">
    <property type="protein sequence ID" value="NUY97210.1"/>
    <property type="molecule type" value="Genomic_DNA"/>
</dbReference>
<keyword evidence="1" id="KW-0472">Membrane</keyword>
<evidence type="ECO:0000313" key="6">
    <source>
        <dbReference type="Proteomes" id="UP001468095"/>
    </source>
</evidence>
<gene>
    <name evidence="3" type="ORF">AABB92_07670</name>
    <name evidence="4" type="ORF">HU668_12170</name>
</gene>
<comment type="caution">
    <text evidence="4">The sequence shown here is derived from an EMBL/GenBank/DDBJ whole genome shotgun (WGS) entry which is preliminary data.</text>
</comment>
<feature type="transmembrane region" description="Helical" evidence="1">
    <location>
        <begin position="36"/>
        <end position="56"/>
    </location>
</feature>
<dbReference type="Proteomes" id="UP000566985">
    <property type="component" value="Unassembled WGS sequence"/>
</dbReference>
<dbReference type="AlphaFoldDB" id="A0A7Y6NEV6"/>
<dbReference type="RefSeq" id="WP_046288405.1">
    <property type="nucleotide sequence ID" value="NZ_CAUQFK010000001.1"/>
</dbReference>
<evidence type="ECO:0000256" key="1">
    <source>
        <dbReference type="SAM" id="Phobius"/>
    </source>
</evidence>
<proteinExistence type="predicted"/>
<feature type="domain" description="DUF4396" evidence="2">
    <location>
        <begin position="80"/>
        <end position="220"/>
    </location>
</feature>
<evidence type="ECO:0000313" key="5">
    <source>
        <dbReference type="Proteomes" id="UP000566985"/>
    </source>
</evidence>
<evidence type="ECO:0000313" key="3">
    <source>
        <dbReference type="EMBL" id="MEL7695539.1"/>
    </source>
</evidence>
<feature type="transmembrane region" description="Helical" evidence="1">
    <location>
        <begin position="161"/>
        <end position="180"/>
    </location>
</feature>
<dbReference type="GeneID" id="57345898"/>
<reference evidence="3 6" key="2">
    <citation type="submission" date="2024-04" db="EMBL/GenBank/DDBJ databases">
        <authorList>
            <person name="Suleimanova A.D."/>
            <person name="Pudova D.S."/>
            <person name="Shagimardanova E.I."/>
            <person name="Sharipova M.R."/>
        </authorList>
    </citation>
    <scope>NUCLEOTIDE SEQUENCE [LARGE SCALE GENOMIC DNA]</scope>
    <source>
        <strain evidence="3 6">3.1</strain>
    </source>
</reference>
<protein>
    <submittedName>
        <fullName evidence="4">DUF4396 domain-containing protein</fullName>
    </submittedName>
</protein>
<reference evidence="4 5" key="1">
    <citation type="submission" date="2020-05" db="EMBL/GenBank/DDBJ databases">
        <title>Whole Genome Sequences of Enterobacteriales Associated with the International Space Station.</title>
        <authorList>
            <person name="Bharadwaj A."/>
            <person name="Daudu R."/>
            <person name="Singh N."/>
            <person name="Wood J."/>
            <person name="Debieu M."/>
            <person name="Mason C."/>
            <person name="Wang C."/>
            <person name="Venkateswaran K."/>
        </authorList>
    </citation>
    <scope>NUCLEOTIDE SEQUENCE [LARGE SCALE GENOMIC DNA]</scope>
    <source>
        <strain evidence="4 5">IF5SW-B1</strain>
    </source>
</reference>
<name>A0A7Y6NEV6_9GAMM</name>
<dbReference type="Proteomes" id="UP001468095">
    <property type="component" value="Unassembled WGS sequence"/>
</dbReference>
<feature type="transmembrane region" description="Helical" evidence="1">
    <location>
        <begin position="82"/>
        <end position="105"/>
    </location>
</feature>